<accession>A0A5K1JZI2</accession>
<proteinExistence type="predicted"/>
<organism evidence="1">
    <name type="scientific">Ganoderma boninense</name>
    <dbReference type="NCBI Taxonomy" id="34458"/>
    <lineage>
        <taxon>Eukaryota</taxon>
        <taxon>Fungi</taxon>
        <taxon>Dikarya</taxon>
        <taxon>Basidiomycota</taxon>
        <taxon>Agaricomycotina</taxon>
        <taxon>Agaricomycetes</taxon>
        <taxon>Polyporales</taxon>
        <taxon>Polyporaceae</taxon>
        <taxon>Ganoderma</taxon>
    </lineage>
</organism>
<dbReference type="EMBL" id="LR726893">
    <property type="protein sequence ID" value="VWO98357.1"/>
    <property type="molecule type" value="Genomic_DNA"/>
</dbReference>
<dbReference type="AlphaFoldDB" id="A0A5K1JZI2"/>
<reference evidence="1" key="1">
    <citation type="submission" date="2019-10" db="EMBL/GenBank/DDBJ databases">
        <authorList>
            <person name="Nor Muhammad N."/>
        </authorList>
    </citation>
    <scope>NUCLEOTIDE SEQUENCE</scope>
</reference>
<gene>
    <name evidence="1" type="primary">I1R980</name>
</gene>
<sequence length="208" mass="23086">MTYFTTAFGTLIGSAKSNLCNLTSLTVQLLGPIGKYLRGAPFRLARLDTTAEWDADFVAFLEEQPSICFLIHHGKYRSEVQLPPSALPNLSFVEGWPSLVSALLAGRPVKEILITCLANMVDENTFQDLGRLGKLSRGPISVVTVVNSVTEMNPADLFFLMLPVAENLSHLALFHYNTRTWGLDEARLSHTDHSFALTDYPDFPDLNR</sequence>
<name>A0A5K1JZI2_9APHY</name>
<protein>
    <submittedName>
        <fullName evidence="1">N/A</fullName>
    </submittedName>
</protein>
<evidence type="ECO:0000313" key="1">
    <source>
        <dbReference type="EMBL" id="VWO98357.1"/>
    </source>
</evidence>